<dbReference type="EMBL" id="JAUZQC010000024">
    <property type="protein sequence ID" value="KAK5848762.1"/>
    <property type="molecule type" value="Genomic_DNA"/>
</dbReference>
<sequence length="161" mass="17980">MRALGREKKSRLPPRLTVQPEAVLAVGRYALLAAVCALCYSSSLHGELVHDDVWAIINNPDVRPGSSLKNVFSNDFWGKRMADNTSHKSYRPLCILTFRLNILLGGMTPLYFHIINVCLHCAVTCLLMHTCERCVFEDSRLAFVTALLFAVHPIHTEAVST</sequence>
<reference evidence="1 2" key="2">
    <citation type="journal article" date="2023" name="Mol. Biol. Evol.">
        <title>Genomics of Secondarily Temperate Adaptation in the Only Non-Antarctic Icefish.</title>
        <authorList>
            <person name="Rivera-Colon A.G."/>
            <person name="Rayamajhi N."/>
            <person name="Minhas B.F."/>
            <person name="Madrigal G."/>
            <person name="Bilyk K.T."/>
            <person name="Yoon V."/>
            <person name="Hune M."/>
            <person name="Gregory S."/>
            <person name="Cheng C.H.C."/>
            <person name="Catchen J.M."/>
        </authorList>
    </citation>
    <scope>NUCLEOTIDE SEQUENCE [LARGE SCALE GENOMIC DNA]</scope>
    <source>
        <strain evidence="1">JMC-PN-2008</strain>
    </source>
</reference>
<dbReference type="Proteomes" id="UP001346869">
    <property type="component" value="Unassembled WGS sequence"/>
</dbReference>
<evidence type="ECO:0000313" key="2">
    <source>
        <dbReference type="Proteomes" id="UP001346869"/>
    </source>
</evidence>
<proteinExistence type="predicted"/>
<dbReference type="GO" id="GO:0000030">
    <property type="term" value="F:mannosyltransferase activity"/>
    <property type="evidence" value="ECO:0007669"/>
    <property type="project" value="TreeGrafter"/>
</dbReference>
<evidence type="ECO:0008006" key="3">
    <source>
        <dbReference type="Google" id="ProtNLM"/>
    </source>
</evidence>
<name>A0AAN7WS32_ELEMC</name>
<dbReference type="InterPro" id="IPR052943">
    <property type="entry name" value="TMTC_O-mannosyl-trnsfr"/>
</dbReference>
<dbReference type="PANTHER" id="PTHR44809">
    <property type="match status" value="1"/>
</dbReference>
<comment type="caution">
    <text evidence="1">The sequence shown here is derived from an EMBL/GenBank/DDBJ whole genome shotgun (WGS) entry which is preliminary data.</text>
</comment>
<organism evidence="1 2">
    <name type="scientific">Eleginops maclovinus</name>
    <name type="common">Patagonian blennie</name>
    <name type="synonym">Eleginus maclovinus</name>
    <dbReference type="NCBI Taxonomy" id="56733"/>
    <lineage>
        <taxon>Eukaryota</taxon>
        <taxon>Metazoa</taxon>
        <taxon>Chordata</taxon>
        <taxon>Craniata</taxon>
        <taxon>Vertebrata</taxon>
        <taxon>Euteleostomi</taxon>
        <taxon>Actinopterygii</taxon>
        <taxon>Neopterygii</taxon>
        <taxon>Teleostei</taxon>
        <taxon>Neoteleostei</taxon>
        <taxon>Acanthomorphata</taxon>
        <taxon>Eupercaria</taxon>
        <taxon>Perciformes</taxon>
        <taxon>Notothenioidei</taxon>
        <taxon>Eleginopidae</taxon>
        <taxon>Eleginops</taxon>
    </lineage>
</organism>
<protein>
    <recommendedName>
        <fullName evidence="3">Transmembrane and TPR repeat-containing protein 1</fullName>
    </recommendedName>
</protein>
<evidence type="ECO:0000313" key="1">
    <source>
        <dbReference type="EMBL" id="KAK5848762.1"/>
    </source>
</evidence>
<keyword evidence="2" id="KW-1185">Reference proteome</keyword>
<dbReference type="AlphaFoldDB" id="A0AAN7WS32"/>
<accession>A0AAN7WS32</accession>
<dbReference type="GO" id="GO:0035269">
    <property type="term" value="P:protein O-linked glycosylation via mannose"/>
    <property type="evidence" value="ECO:0007669"/>
    <property type="project" value="TreeGrafter"/>
</dbReference>
<dbReference type="PANTHER" id="PTHR44809:SF1">
    <property type="entry name" value="PROTEIN O-MANNOSYL-TRANSFERASE TMTC1"/>
    <property type="match status" value="1"/>
</dbReference>
<gene>
    <name evidence="1" type="ORF">PBY51_008456</name>
</gene>
<reference evidence="1 2" key="1">
    <citation type="journal article" date="2023" name="Genes (Basel)">
        <title>Chromosome-Level Genome Assembly and Circadian Gene Repertoire of the Patagonia Blennie Eleginops maclovinus-The Closest Ancestral Proxy of Antarctic Cryonotothenioids.</title>
        <authorList>
            <person name="Cheng C.C."/>
            <person name="Rivera-Colon A.G."/>
            <person name="Minhas B.F."/>
            <person name="Wilson L."/>
            <person name="Rayamajhi N."/>
            <person name="Vargas-Chacoff L."/>
            <person name="Catchen J.M."/>
        </authorList>
    </citation>
    <scope>NUCLEOTIDE SEQUENCE [LARGE SCALE GENOMIC DNA]</scope>
    <source>
        <strain evidence="1">JMC-PN-2008</strain>
    </source>
</reference>